<sequence>MTSRLGLRAPSELDAEGKAFYDMIISYLQNKNGGQTPKRNIRDDGALLGPFGVHQATPSVGNHFHGLGSAVELLPGFNQRNREIAVLTTASRYQTAYAINSHLAMATAAGLSRAEIDTLLKAEVPENFSDDDRLVQGAAYELVYGSGALSQDKWDKLVERFTINGAKHFVHLVGFYSYLMTVLNGFSVELPEKQ</sequence>
<evidence type="ECO:0000313" key="3">
    <source>
        <dbReference type="Proteomes" id="UP001642482"/>
    </source>
</evidence>
<dbReference type="Gene3D" id="1.20.1290.10">
    <property type="entry name" value="AhpD-like"/>
    <property type="match status" value="1"/>
</dbReference>
<evidence type="ECO:0000313" key="2">
    <source>
        <dbReference type="EMBL" id="CAK7212545.1"/>
    </source>
</evidence>
<name>A0ABP0AZ17_9PEZI</name>
<dbReference type="PANTHER" id="PTHR34846:SF11">
    <property type="entry name" value="4-CARBOXYMUCONOLACTONE DECARBOXYLASE FAMILY PROTEIN (AFU_ORTHOLOGUE AFUA_6G11590)"/>
    <property type="match status" value="1"/>
</dbReference>
<accession>A0ABP0AZ17</accession>
<dbReference type="InterPro" id="IPR003779">
    <property type="entry name" value="CMD-like"/>
</dbReference>
<reference evidence="2 3" key="1">
    <citation type="submission" date="2024-01" db="EMBL/GenBank/DDBJ databases">
        <authorList>
            <person name="Allen C."/>
            <person name="Tagirdzhanova G."/>
        </authorList>
    </citation>
    <scope>NUCLEOTIDE SEQUENCE [LARGE SCALE GENOMIC DNA]</scope>
</reference>
<dbReference type="Pfam" id="PF02627">
    <property type="entry name" value="CMD"/>
    <property type="match status" value="1"/>
</dbReference>
<dbReference type="InterPro" id="IPR029032">
    <property type="entry name" value="AhpD-like"/>
</dbReference>
<feature type="domain" description="Carboxymuconolactone decarboxylase-like" evidence="1">
    <location>
        <begin position="75"/>
        <end position="125"/>
    </location>
</feature>
<dbReference type="EMBL" id="CAWUHD010000009">
    <property type="protein sequence ID" value="CAK7212545.1"/>
    <property type="molecule type" value="Genomic_DNA"/>
</dbReference>
<organism evidence="2 3">
    <name type="scientific">Sporothrix eucalyptigena</name>
    <dbReference type="NCBI Taxonomy" id="1812306"/>
    <lineage>
        <taxon>Eukaryota</taxon>
        <taxon>Fungi</taxon>
        <taxon>Dikarya</taxon>
        <taxon>Ascomycota</taxon>
        <taxon>Pezizomycotina</taxon>
        <taxon>Sordariomycetes</taxon>
        <taxon>Sordariomycetidae</taxon>
        <taxon>Ophiostomatales</taxon>
        <taxon>Ophiostomataceae</taxon>
        <taxon>Sporothrix</taxon>
    </lineage>
</organism>
<proteinExistence type="predicted"/>
<comment type="caution">
    <text evidence="2">The sequence shown here is derived from an EMBL/GenBank/DDBJ whole genome shotgun (WGS) entry which is preliminary data.</text>
</comment>
<dbReference type="PANTHER" id="PTHR34846">
    <property type="entry name" value="4-CARBOXYMUCONOLACTONE DECARBOXYLASE FAMILY PROTEIN (AFU_ORTHOLOGUE AFUA_6G11590)"/>
    <property type="match status" value="1"/>
</dbReference>
<evidence type="ECO:0000259" key="1">
    <source>
        <dbReference type="Pfam" id="PF02627"/>
    </source>
</evidence>
<dbReference type="Proteomes" id="UP001642482">
    <property type="component" value="Unassembled WGS sequence"/>
</dbReference>
<protein>
    <recommendedName>
        <fullName evidence="1">Carboxymuconolactone decarboxylase-like domain-containing protein</fullName>
    </recommendedName>
</protein>
<keyword evidence="3" id="KW-1185">Reference proteome</keyword>
<gene>
    <name evidence="2" type="ORF">SEUCBS140593_001539</name>
</gene>
<dbReference type="SUPFAM" id="SSF69118">
    <property type="entry name" value="AhpD-like"/>
    <property type="match status" value="1"/>
</dbReference>